<protein>
    <submittedName>
        <fullName evidence="1">Uncharacterized protein</fullName>
    </submittedName>
</protein>
<dbReference type="Proteomes" id="UP001153332">
    <property type="component" value="Unassembled WGS sequence"/>
</dbReference>
<accession>A0ACC2K135</accession>
<evidence type="ECO:0000313" key="2">
    <source>
        <dbReference type="Proteomes" id="UP001153332"/>
    </source>
</evidence>
<evidence type="ECO:0000313" key="1">
    <source>
        <dbReference type="EMBL" id="KAJ8133375.1"/>
    </source>
</evidence>
<dbReference type="EMBL" id="JAPUUL010000018">
    <property type="protein sequence ID" value="KAJ8133375.1"/>
    <property type="molecule type" value="Genomic_DNA"/>
</dbReference>
<gene>
    <name evidence="1" type="ORF">O1611_g246</name>
</gene>
<sequence>MALRRLPQYLRSSVWATSEAWGAAPRSRGLWTDPSSRCLRLIRAEATLPGFVWNSVTYSFGKQALSTGRDQIETSGIKRLRLMALGGSVTYGRGSTDNLGYRRKLCEMLRADGYQVDFIGSRKTSSLQNDAHEGWRGSRIDQIETKARRSVALHMPDVFTVNAGSNDCLQDFHIDQAGERMGQLLDFLWSACPNTTIILSTLLVNQDRSAESRVGLINEHFRALAEQKAAENKKIILVDMHTADGPQLRDLVDGTHPNDEGYDKMARIWYRGIKEAASKQRGIGGCSYANPD</sequence>
<keyword evidence="2" id="KW-1185">Reference proteome</keyword>
<reference evidence="1" key="1">
    <citation type="submission" date="2022-12" db="EMBL/GenBank/DDBJ databases">
        <title>Genome Sequence of Lasiodiplodia mahajangana.</title>
        <authorList>
            <person name="Buettner E."/>
        </authorList>
    </citation>
    <scope>NUCLEOTIDE SEQUENCE</scope>
    <source>
        <strain evidence="1">VT137</strain>
    </source>
</reference>
<organism evidence="1 2">
    <name type="scientific">Lasiodiplodia mahajangana</name>
    <dbReference type="NCBI Taxonomy" id="1108764"/>
    <lineage>
        <taxon>Eukaryota</taxon>
        <taxon>Fungi</taxon>
        <taxon>Dikarya</taxon>
        <taxon>Ascomycota</taxon>
        <taxon>Pezizomycotina</taxon>
        <taxon>Dothideomycetes</taxon>
        <taxon>Dothideomycetes incertae sedis</taxon>
        <taxon>Botryosphaeriales</taxon>
        <taxon>Botryosphaeriaceae</taxon>
        <taxon>Lasiodiplodia</taxon>
    </lineage>
</organism>
<name>A0ACC2K135_9PEZI</name>
<comment type="caution">
    <text evidence="1">The sequence shown here is derived from an EMBL/GenBank/DDBJ whole genome shotgun (WGS) entry which is preliminary data.</text>
</comment>
<proteinExistence type="predicted"/>